<evidence type="ECO:0000256" key="5">
    <source>
        <dbReference type="ARBA" id="ARBA00038359"/>
    </source>
</evidence>
<keyword evidence="3 6" id="KW-1133">Transmembrane helix</keyword>
<organism evidence="8 9">
    <name type="scientific">Polyplosphaeria fusca</name>
    <dbReference type="NCBI Taxonomy" id="682080"/>
    <lineage>
        <taxon>Eukaryota</taxon>
        <taxon>Fungi</taxon>
        <taxon>Dikarya</taxon>
        <taxon>Ascomycota</taxon>
        <taxon>Pezizomycotina</taxon>
        <taxon>Dothideomycetes</taxon>
        <taxon>Pleosporomycetidae</taxon>
        <taxon>Pleosporales</taxon>
        <taxon>Tetraplosphaeriaceae</taxon>
        <taxon>Polyplosphaeria</taxon>
    </lineage>
</organism>
<feature type="transmembrane region" description="Helical" evidence="6">
    <location>
        <begin position="6"/>
        <end position="29"/>
    </location>
</feature>
<comment type="similarity">
    <text evidence="5">Belongs to the SAT4 family.</text>
</comment>
<feature type="transmembrane region" description="Helical" evidence="6">
    <location>
        <begin position="49"/>
        <end position="67"/>
    </location>
</feature>
<evidence type="ECO:0000256" key="4">
    <source>
        <dbReference type="ARBA" id="ARBA00023136"/>
    </source>
</evidence>
<dbReference type="InterPro" id="IPR049326">
    <property type="entry name" value="Rhodopsin_dom_fungi"/>
</dbReference>
<protein>
    <recommendedName>
        <fullName evidence="7">Rhodopsin domain-containing protein</fullName>
    </recommendedName>
</protein>
<evidence type="ECO:0000256" key="1">
    <source>
        <dbReference type="ARBA" id="ARBA00004141"/>
    </source>
</evidence>
<gene>
    <name evidence="8" type="ORF">EJ04DRAFT_517402</name>
</gene>
<keyword evidence="2 6" id="KW-0812">Transmembrane</keyword>
<feature type="domain" description="Rhodopsin" evidence="7">
    <location>
        <begin position="40"/>
        <end position="221"/>
    </location>
</feature>
<dbReference type="GO" id="GO:0016020">
    <property type="term" value="C:membrane"/>
    <property type="evidence" value="ECO:0007669"/>
    <property type="project" value="UniProtKB-SubCell"/>
</dbReference>
<dbReference type="AlphaFoldDB" id="A0A9P4QH71"/>
<comment type="subcellular location">
    <subcellularLocation>
        <location evidence="1">Membrane</location>
        <topology evidence="1">Multi-pass membrane protein</topology>
    </subcellularLocation>
</comment>
<keyword evidence="9" id="KW-1185">Reference proteome</keyword>
<dbReference type="PANTHER" id="PTHR33048">
    <property type="entry name" value="PTH11-LIKE INTEGRAL MEMBRANE PROTEIN (AFU_ORTHOLOGUE AFUA_5G11245)"/>
    <property type="match status" value="1"/>
</dbReference>
<name>A0A9P4QH71_9PLEO</name>
<sequence length="222" mass="24849">MPLYAPSVIIPIYAVFTAIGIILTLLRFYVRTSVSRNAHSRNPFGLDDLFISIGLLITLTCSAIQFYNATNSNQGKAYTSAMKAPQRIIGMRIEFAMTVIEKPAFGAIKLSLLFFYRRIFGHWPSFQKVNNALVVIIVIWVMGFVFADLFICGSHLEYYYALNQALGKAHCGSKGLALVLFAFTSVITDLFVVSLPLFYIRRLQLRRSKRIAACVVFLLGGV</sequence>
<reference evidence="8" key="1">
    <citation type="journal article" date="2020" name="Stud. Mycol.">
        <title>101 Dothideomycetes genomes: a test case for predicting lifestyles and emergence of pathogens.</title>
        <authorList>
            <person name="Haridas S."/>
            <person name="Albert R."/>
            <person name="Binder M."/>
            <person name="Bloem J."/>
            <person name="Labutti K."/>
            <person name="Salamov A."/>
            <person name="Andreopoulos B."/>
            <person name="Baker S."/>
            <person name="Barry K."/>
            <person name="Bills G."/>
            <person name="Bluhm B."/>
            <person name="Cannon C."/>
            <person name="Castanera R."/>
            <person name="Culley D."/>
            <person name="Daum C."/>
            <person name="Ezra D."/>
            <person name="Gonzalez J."/>
            <person name="Henrissat B."/>
            <person name="Kuo A."/>
            <person name="Liang C."/>
            <person name="Lipzen A."/>
            <person name="Lutzoni F."/>
            <person name="Magnuson J."/>
            <person name="Mondo S."/>
            <person name="Nolan M."/>
            <person name="Ohm R."/>
            <person name="Pangilinan J."/>
            <person name="Park H.-J."/>
            <person name="Ramirez L."/>
            <person name="Alfaro M."/>
            <person name="Sun H."/>
            <person name="Tritt A."/>
            <person name="Yoshinaga Y."/>
            <person name="Zwiers L.-H."/>
            <person name="Turgeon B."/>
            <person name="Goodwin S."/>
            <person name="Spatafora J."/>
            <person name="Crous P."/>
            <person name="Grigoriev I."/>
        </authorList>
    </citation>
    <scope>NUCLEOTIDE SEQUENCE</scope>
    <source>
        <strain evidence="8">CBS 125425</strain>
    </source>
</reference>
<feature type="transmembrane region" description="Helical" evidence="6">
    <location>
        <begin position="176"/>
        <end position="200"/>
    </location>
</feature>
<evidence type="ECO:0000256" key="3">
    <source>
        <dbReference type="ARBA" id="ARBA00022989"/>
    </source>
</evidence>
<accession>A0A9P4QH71</accession>
<dbReference type="EMBL" id="ML996346">
    <property type="protein sequence ID" value="KAF2727217.1"/>
    <property type="molecule type" value="Genomic_DNA"/>
</dbReference>
<evidence type="ECO:0000259" key="7">
    <source>
        <dbReference type="Pfam" id="PF20684"/>
    </source>
</evidence>
<comment type="caution">
    <text evidence="8">The sequence shown here is derived from an EMBL/GenBank/DDBJ whole genome shotgun (WGS) entry which is preliminary data.</text>
</comment>
<evidence type="ECO:0000313" key="8">
    <source>
        <dbReference type="EMBL" id="KAF2727217.1"/>
    </source>
</evidence>
<evidence type="ECO:0000313" key="9">
    <source>
        <dbReference type="Proteomes" id="UP000799444"/>
    </source>
</evidence>
<evidence type="ECO:0000256" key="6">
    <source>
        <dbReference type="SAM" id="Phobius"/>
    </source>
</evidence>
<dbReference type="PANTHER" id="PTHR33048:SF157">
    <property type="entry name" value="INTEGRAL MEMBRANE PROTEIN"/>
    <property type="match status" value="1"/>
</dbReference>
<dbReference type="Pfam" id="PF20684">
    <property type="entry name" value="Fung_rhodopsin"/>
    <property type="match status" value="1"/>
</dbReference>
<keyword evidence="4 6" id="KW-0472">Membrane</keyword>
<proteinExistence type="inferred from homology"/>
<dbReference type="InterPro" id="IPR052337">
    <property type="entry name" value="SAT4-like"/>
</dbReference>
<dbReference type="OrthoDB" id="5393606at2759"/>
<dbReference type="Proteomes" id="UP000799444">
    <property type="component" value="Unassembled WGS sequence"/>
</dbReference>
<evidence type="ECO:0000256" key="2">
    <source>
        <dbReference type="ARBA" id="ARBA00022692"/>
    </source>
</evidence>
<feature type="transmembrane region" description="Helical" evidence="6">
    <location>
        <begin position="132"/>
        <end position="156"/>
    </location>
</feature>